<accession>A0ACC3SAI0</accession>
<gene>
    <name evidence="1" type="ORF">M8818_005686</name>
</gene>
<keyword evidence="2" id="KW-1185">Reference proteome</keyword>
<dbReference type="Proteomes" id="UP001320706">
    <property type="component" value="Unassembled WGS sequence"/>
</dbReference>
<sequence>MRAQAQLLLLIPALITPFVSAVPSLDHGQQHLAQQPAPHRPAWRTVSDTIIKKVWGLNDPPRARPAGGPARPKHNAPAQAMARYGGDMVLRFNITNAQEAKSLSEAADTLFLDVWEYSEHWVDIRLAKDILPSLLGLLPDSLQHSHTPLMYEHQLAQAIYDTYPSPRTAGPRDAPPQPPRANGFSPELRVSNDAESNIFFEDYQPLSVIHPWLRLLSSLFTTHVRPVNVGISYEGRDISGLRVGVHPTNDDAGSPPRKTILITGGLHAREWISTSTVNYIAYSLITGYGKSAAITKLLENFDFVFIPTVNPDGYVYSWENDRLWRKNRQQTSLRFCRGLDLDRSFGFQWDGSSTAGNPCSESFAGSAPFEAVESQRLAEWARNETDSNNVQWVGFLDLHSYSQQILYPYSYSCDEEPPSVEDLQELASGLAKAVRMNRGRSYQIAQACEGNVAVSEGGEGKKQVFPRFEQGGGSALDWFYHELRVKYAYQIKLRDRGSYGFLLPREHIVPTGHEMMEAVMHFGRYLSDEYDLAQVSEAREESADASSDVEKEILLDNVEDAVYNGPSLEVEMGDVNWELRRRSPCLTKTIRFCSDRSFDLPAELLYTLEPKAQSATREEDVTTETLSKDRDNGAPQRPETPEGAPASATSCALCGLSFATVQEQRSHVRSDLHGYNMKQRMRGLKTVDEKDFDRLVGELDESISGSDSSSSDTSDDEAHDGKRKDTTLSTLLKKQANIADPSWDDLSTKKRKRGSGKPPLLWFSSSKLPSNTSLGIYRALFTPSEQNSDPTTLIQTLRRKQLSAKPQPTQATSVANEGGVPLPRELQPNTSATGPHYFLCMIGGGHFAAMLVSLTPKITKKAGIEDRAATVLAHKTFHRYTTRRKQGGSQSANDSAKGAAHSAGSSLRRYNEAALTAEVRNLLSEWRSWIDSSELLFIRATGSTNRRTLFGPYEGQVLRQDDERIRGFPFSTRRATQAELMRAFVELTRVQVSTIDEAALKRAEEEAAQKAEKERQKEEAAKATPSKPSKPSKEDEEALLHTTQLQALIRRSKAPGVVSYLSSNNISPDFAFFPAEQNHHAPTSLHLAASLNSAACVTALLTKAGADPTLPNADGKPAFDLAGDRSTRDAFRLARSSLGEARWDWDAAHVPPALTSSEVEARTQAEKAEKAAEEKAEKERRAKDLEELRKKDKERDDEKRDKKFGKGKTILGALEKTAEEKRMEEARGMTPEMRMRLERERRARAAEARLRGNR</sequence>
<proteinExistence type="predicted"/>
<reference evidence="1" key="1">
    <citation type="submission" date="2024-02" db="EMBL/GenBank/DDBJ databases">
        <title>Metagenome Assembled Genome of Zalaria obscura JY119.</title>
        <authorList>
            <person name="Vighnesh L."/>
            <person name="Jagadeeshwari U."/>
            <person name="Venkata Ramana C."/>
            <person name="Sasikala C."/>
        </authorList>
    </citation>
    <scope>NUCLEOTIDE SEQUENCE</scope>
    <source>
        <strain evidence="1">JY119</strain>
    </source>
</reference>
<protein>
    <submittedName>
        <fullName evidence="1">Uncharacterized protein</fullName>
    </submittedName>
</protein>
<evidence type="ECO:0000313" key="2">
    <source>
        <dbReference type="Proteomes" id="UP001320706"/>
    </source>
</evidence>
<comment type="caution">
    <text evidence="1">The sequence shown here is derived from an EMBL/GenBank/DDBJ whole genome shotgun (WGS) entry which is preliminary data.</text>
</comment>
<organism evidence="1 2">
    <name type="scientific">Zalaria obscura</name>
    <dbReference type="NCBI Taxonomy" id="2024903"/>
    <lineage>
        <taxon>Eukaryota</taxon>
        <taxon>Fungi</taxon>
        <taxon>Dikarya</taxon>
        <taxon>Ascomycota</taxon>
        <taxon>Pezizomycotina</taxon>
        <taxon>Dothideomycetes</taxon>
        <taxon>Dothideomycetidae</taxon>
        <taxon>Dothideales</taxon>
        <taxon>Zalariaceae</taxon>
        <taxon>Zalaria</taxon>
    </lineage>
</organism>
<dbReference type="EMBL" id="JAMKPW020000033">
    <property type="protein sequence ID" value="KAK8202160.1"/>
    <property type="molecule type" value="Genomic_DNA"/>
</dbReference>
<evidence type="ECO:0000313" key="1">
    <source>
        <dbReference type="EMBL" id="KAK8202160.1"/>
    </source>
</evidence>
<name>A0ACC3SAI0_9PEZI</name>